<dbReference type="FunFam" id="3.80.10.10:FF:000695">
    <property type="entry name" value="leucine-rich melanocyte differentiation-associated protein"/>
    <property type="match status" value="1"/>
</dbReference>
<dbReference type="OrthoDB" id="272149at2759"/>
<reference evidence="3" key="3">
    <citation type="submission" date="2015-06" db="UniProtKB">
        <authorList>
            <consortium name="EnsemblMetazoa"/>
        </authorList>
    </citation>
    <scope>IDENTIFICATION</scope>
</reference>
<dbReference type="AlphaFoldDB" id="R7V191"/>
<evidence type="ECO:0000313" key="2">
    <source>
        <dbReference type="EMBL" id="ELU12247.1"/>
    </source>
</evidence>
<protein>
    <recommendedName>
        <fullName evidence="5">U2A'/phosphoprotein 32 family A C-terminal domain-containing protein</fullName>
    </recommendedName>
</protein>
<dbReference type="Proteomes" id="UP000014760">
    <property type="component" value="Unassembled WGS sequence"/>
</dbReference>
<sequence>MATDNEAVFADGQLTFIGKDCHSIPPHLVECYGSRVKRLDLSFNCLSSLDRINQFPNLEELIVDNNELSDDLVVASLPFLHTLMLNKNLFTNLDALLDQLSPSKFPALTYLSLLGNKACPNQLSSAENSDDDYIRYRLYVLHRLPNLKFLDASPITLSERREAKQKGEFLKVLRPTEITGDQGSESRHEDSPYTPLPAGATRQPKNKAHFGKSKYVYYGRHSEGNRFIRNNDL</sequence>
<dbReference type="STRING" id="283909.R7V191"/>
<evidence type="ECO:0000313" key="4">
    <source>
        <dbReference type="Proteomes" id="UP000014760"/>
    </source>
</evidence>
<feature type="region of interest" description="Disordered" evidence="1">
    <location>
        <begin position="174"/>
        <end position="212"/>
    </location>
</feature>
<dbReference type="PANTHER" id="PTHR46282">
    <property type="entry name" value="LEUCINE-RICH MELANOCYTE DIFFERENTIATION-ASSOCIATED PROTEIN"/>
    <property type="match status" value="1"/>
</dbReference>
<evidence type="ECO:0008006" key="5">
    <source>
        <dbReference type="Google" id="ProtNLM"/>
    </source>
</evidence>
<keyword evidence="4" id="KW-1185">Reference proteome</keyword>
<name>R7V191_CAPTE</name>
<dbReference type="EnsemblMetazoa" id="CapteT174488">
    <property type="protein sequence ID" value="CapteP174488"/>
    <property type="gene ID" value="CapteG174488"/>
</dbReference>
<reference evidence="2 4" key="2">
    <citation type="journal article" date="2013" name="Nature">
        <title>Insights into bilaterian evolution from three spiralian genomes.</title>
        <authorList>
            <person name="Simakov O."/>
            <person name="Marletaz F."/>
            <person name="Cho S.J."/>
            <person name="Edsinger-Gonzales E."/>
            <person name="Havlak P."/>
            <person name="Hellsten U."/>
            <person name="Kuo D.H."/>
            <person name="Larsson T."/>
            <person name="Lv J."/>
            <person name="Arendt D."/>
            <person name="Savage R."/>
            <person name="Osoegawa K."/>
            <person name="de Jong P."/>
            <person name="Grimwood J."/>
            <person name="Chapman J.A."/>
            <person name="Shapiro H."/>
            <person name="Aerts A."/>
            <person name="Otillar R.P."/>
            <person name="Terry A.Y."/>
            <person name="Boore J.L."/>
            <person name="Grigoriev I.V."/>
            <person name="Lindberg D.R."/>
            <person name="Seaver E.C."/>
            <person name="Weisblat D.A."/>
            <person name="Putnam N.H."/>
            <person name="Rokhsar D.S."/>
        </authorList>
    </citation>
    <scope>NUCLEOTIDE SEQUENCE</scope>
    <source>
        <strain evidence="2 4">I ESC-2004</strain>
    </source>
</reference>
<dbReference type="OMA" id="KNPACPN"/>
<dbReference type="PANTHER" id="PTHR46282:SF2">
    <property type="entry name" value="LEUCINE-RICH MELANOCYTE DIFFERENTIATION-ASSOCIATED PROTEIN"/>
    <property type="match status" value="1"/>
</dbReference>
<organism evidence="2">
    <name type="scientific">Capitella teleta</name>
    <name type="common">Polychaete worm</name>
    <dbReference type="NCBI Taxonomy" id="283909"/>
    <lineage>
        <taxon>Eukaryota</taxon>
        <taxon>Metazoa</taxon>
        <taxon>Spiralia</taxon>
        <taxon>Lophotrochozoa</taxon>
        <taxon>Annelida</taxon>
        <taxon>Polychaeta</taxon>
        <taxon>Sedentaria</taxon>
        <taxon>Scolecida</taxon>
        <taxon>Capitellidae</taxon>
        <taxon>Capitella</taxon>
    </lineage>
</organism>
<accession>R7V191</accession>
<dbReference type="InterPro" id="IPR043313">
    <property type="entry name" value="LRMDA"/>
</dbReference>
<dbReference type="EMBL" id="KB296106">
    <property type="protein sequence ID" value="ELU12247.1"/>
    <property type="molecule type" value="Genomic_DNA"/>
</dbReference>
<reference evidence="4" key="1">
    <citation type="submission" date="2012-12" db="EMBL/GenBank/DDBJ databases">
        <authorList>
            <person name="Hellsten U."/>
            <person name="Grimwood J."/>
            <person name="Chapman J.A."/>
            <person name="Shapiro H."/>
            <person name="Aerts A."/>
            <person name="Otillar R.P."/>
            <person name="Terry A.Y."/>
            <person name="Boore J.L."/>
            <person name="Simakov O."/>
            <person name="Marletaz F."/>
            <person name="Cho S.-J."/>
            <person name="Edsinger-Gonzales E."/>
            <person name="Havlak P."/>
            <person name="Kuo D.-H."/>
            <person name="Larsson T."/>
            <person name="Lv J."/>
            <person name="Arendt D."/>
            <person name="Savage R."/>
            <person name="Osoegawa K."/>
            <person name="de Jong P."/>
            <person name="Lindberg D.R."/>
            <person name="Seaver E.C."/>
            <person name="Weisblat D.A."/>
            <person name="Putnam N.H."/>
            <person name="Grigoriev I.V."/>
            <person name="Rokhsar D.S."/>
        </authorList>
    </citation>
    <scope>NUCLEOTIDE SEQUENCE</scope>
    <source>
        <strain evidence="4">I ESC-2004</strain>
    </source>
</reference>
<evidence type="ECO:0000256" key="1">
    <source>
        <dbReference type="SAM" id="MobiDB-lite"/>
    </source>
</evidence>
<proteinExistence type="predicted"/>
<evidence type="ECO:0000313" key="3">
    <source>
        <dbReference type="EnsemblMetazoa" id="CapteP174488"/>
    </source>
</evidence>
<dbReference type="InterPro" id="IPR032675">
    <property type="entry name" value="LRR_dom_sf"/>
</dbReference>
<dbReference type="Pfam" id="PF14580">
    <property type="entry name" value="LRR_9"/>
    <property type="match status" value="1"/>
</dbReference>
<dbReference type="EMBL" id="AMQN01005463">
    <property type="status" value="NOT_ANNOTATED_CDS"/>
    <property type="molecule type" value="Genomic_DNA"/>
</dbReference>
<dbReference type="HOGENOM" id="CLU_075145_0_0_1"/>
<dbReference type="SUPFAM" id="SSF52058">
    <property type="entry name" value="L domain-like"/>
    <property type="match status" value="1"/>
</dbReference>
<dbReference type="Gene3D" id="3.80.10.10">
    <property type="entry name" value="Ribonuclease Inhibitor"/>
    <property type="match status" value="1"/>
</dbReference>
<gene>
    <name evidence="2" type="ORF">CAPTEDRAFT_174488</name>
</gene>